<comment type="catalytic activity">
    <reaction evidence="1 10">
        <text>S-ubiquitinyl-[E2 ubiquitin-conjugating enzyme]-L-cysteine + [acceptor protein]-L-lysine = [E2 ubiquitin-conjugating enzyme]-L-cysteine + N(6)-ubiquitinyl-[acceptor protein]-L-lysine.</text>
        <dbReference type="EC" id="2.3.2.27"/>
    </reaction>
</comment>
<dbReference type="GO" id="GO:0005737">
    <property type="term" value="C:cytoplasm"/>
    <property type="evidence" value="ECO:0007669"/>
    <property type="project" value="TreeGrafter"/>
</dbReference>
<comment type="function">
    <text evidence="10">Ubiquitin ligase protein which is a component of the N-end rule pathway. Recognizes and binds to proteins bearing specific N-terminal residues that are destabilizing according to the N-end rule, leading to their ubiquitination and subsequent degradation.</text>
</comment>
<evidence type="ECO:0000256" key="3">
    <source>
        <dbReference type="ARBA" id="ARBA00022679"/>
    </source>
</evidence>
<dbReference type="Pfam" id="PF02207">
    <property type="entry name" value="zf-UBR"/>
    <property type="match status" value="1"/>
</dbReference>
<evidence type="ECO:0000313" key="14">
    <source>
        <dbReference type="Proteomes" id="UP000242180"/>
    </source>
</evidence>
<comment type="caution">
    <text evidence="13">The sequence shown here is derived from an EMBL/GenBank/DDBJ whole genome shotgun (WGS) entry which is preliminary data.</text>
</comment>
<dbReference type="InterPro" id="IPR003126">
    <property type="entry name" value="Znf_UBR"/>
</dbReference>
<feature type="compositionally biased region" description="Acidic residues" evidence="11">
    <location>
        <begin position="452"/>
        <end position="466"/>
    </location>
</feature>
<accession>A0A1X2H720</accession>
<dbReference type="InParanoid" id="A0A1X2H720"/>
<dbReference type="Pfam" id="PF18995">
    <property type="entry name" value="PRT6_C"/>
    <property type="match status" value="1"/>
</dbReference>
<dbReference type="InterPro" id="IPR042065">
    <property type="entry name" value="E3_ELL-like"/>
</dbReference>
<evidence type="ECO:0000256" key="4">
    <source>
        <dbReference type="ARBA" id="ARBA00022723"/>
    </source>
</evidence>
<dbReference type="GO" id="GO:0008270">
    <property type="term" value="F:zinc ion binding"/>
    <property type="evidence" value="ECO:0007669"/>
    <property type="project" value="UniProtKB-UniRule"/>
</dbReference>
<dbReference type="SUPFAM" id="SSF54736">
    <property type="entry name" value="ClpS-like"/>
    <property type="match status" value="1"/>
</dbReference>
<dbReference type="Gene3D" id="2.10.110.30">
    <property type="match status" value="1"/>
</dbReference>
<evidence type="ECO:0000313" key="13">
    <source>
        <dbReference type="EMBL" id="ORY94367.1"/>
    </source>
</evidence>
<protein>
    <recommendedName>
        <fullName evidence="10">E3 ubiquitin-protein ligase</fullName>
        <ecNumber evidence="10">2.3.2.27</ecNumber>
    </recommendedName>
</protein>
<keyword evidence="5 10" id="KW-0863">Zinc-finger</keyword>
<evidence type="ECO:0000256" key="10">
    <source>
        <dbReference type="RuleBase" id="RU366018"/>
    </source>
</evidence>
<evidence type="ECO:0000256" key="7">
    <source>
        <dbReference type="ARBA" id="ARBA00022833"/>
    </source>
</evidence>
<dbReference type="GO" id="GO:0061630">
    <property type="term" value="F:ubiquitin protein ligase activity"/>
    <property type="evidence" value="ECO:0007669"/>
    <property type="project" value="UniProtKB-UniRule"/>
</dbReference>
<dbReference type="FunCoup" id="A0A1X2H720">
    <property type="interactions" value="367"/>
</dbReference>
<keyword evidence="7 10" id="KW-0862">Zinc</keyword>
<keyword evidence="6 10" id="KW-0833">Ubl conjugation pathway</keyword>
<dbReference type="InterPro" id="IPR036390">
    <property type="entry name" value="WH_DNA-bd_sf"/>
</dbReference>
<evidence type="ECO:0000259" key="12">
    <source>
        <dbReference type="PROSITE" id="PS51157"/>
    </source>
</evidence>
<dbReference type="InterPro" id="IPR003769">
    <property type="entry name" value="ClpS_core"/>
</dbReference>
<proteinExistence type="inferred from homology"/>
<feature type="region of interest" description="Disordered" evidence="11">
    <location>
        <begin position="506"/>
        <end position="570"/>
    </location>
</feature>
<feature type="region of interest" description="Disordered" evidence="11">
    <location>
        <begin position="452"/>
        <end position="479"/>
    </location>
</feature>
<keyword evidence="3 10" id="KW-0808">Transferase</keyword>
<dbReference type="CDD" id="cd19673">
    <property type="entry name" value="UBR-box_UBR3"/>
    <property type="match status" value="1"/>
</dbReference>
<dbReference type="GO" id="GO:0016567">
    <property type="term" value="P:protein ubiquitination"/>
    <property type="evidence" value="ECO:0007669"/>
    <property type="project" value="UniProtKB-UniRule"/>
</dbReference>
<dbReference type="Proteomes" id="UP000242180">
    <property type="component" value="Unassembled WGS sequence"/>
</dbReference>
<evidence type="ECO:0000256" key="6">
    <source>
        <dbReference type="ARBA" id="ARBA00022786"/>
    </source>
</evidence>
<comment type="similarity">
    <text evidence="8 10">Belongs to the E3 ubiquitin-protein ligase UBR1-like family.</text>
</comment>
<dbReference type="EC" id="2.3.2.27" evidence="10"/>
<name>A0A1X2H720_SYNRA</name>
<gene>
    <name evidence="13" type="ORF">BCR43DRAFT_459965</name>
</gene>
<dbReference type="SUPFAM" id="SSF46785">
    <property type="entry name" value="Winged helix' DNA-binding domain"/>
    <property type="match status" value="1"/>
</dbReference>
<dbReference type="FunFam" id="2.10.110.30:FF:000001">
    <property type="entry name" value="E3 ubiquitin-protein ligase UBR2 isoform 1"/>
    <property type="match status" value="1"/>
</dbReference>
<dbReference type="Pfam" id="PF22960">
    <property type="entry name" value="WHD_UBR1"/>
    <property type="match status" value="1"/>
</dbReference>
<reference evidence="13 14" key="1">
    <citation type="submission" date="2016-07" db="EMBL/GenBank/DDBJ databases">
        <title>Pervasive Adenine N6-methylation of Active Genes in Fungi.</title>
        <authorList>
            <consortium name="DOE Joint Genome Institute"/>
            <person name="Mondo S.J."/>
            <person name="Dannebaum R.O."/>
            <person name="Kuo R.C."/>
            <person name="Labutti K."/>
            <person name="Haridas S."/>
            <person name="Kuo A."/>
            <person name="Salamov A."/>
            <person name="Ahrendt S.R."/>
            <person name="Lipzen A."/>
            <person name="Sullivan W."/>
            <person name="Andreopoulos W.B."/>
            <person name="Clum A."/>
            <person name="Lindquist E."/>
            <person name="Daum C."/>
            <person name="Ramamoorthy G.K."/>
            <person name="Gryganskyi A."/>
            <person name="Culley D."/>
            <person name="Magnuson J.K."/>
            <person name="James T.Y."/>
            <person name="O'Malley M.A."/>
            <person name="Stajich J.E."/>
            <person name="Spatafora J.W."/>
            <person name="Visel A."/>
            <person name="Grigoriev I.V."/>
        </authorList>
    </citation>
    <scope>NUCLEOTIDE SEQUENCE [LARGE SCALE GENOMIC DNA]</scope>
    <source>
        <strain evidence="13 14">NRRL 2496</strain>
    </source>
</reference>
<evidence type="ECO:0000256" key="1">
    <source>
        <dbReference type="ARBA" id="ARBA00000900"/>
    </source>
</evidence>
<evidence type="ECO:0000256" key="5">
    <source>
        <dbReference type="ARBA" id="ARBA00022771"/>
    </source>
</evidence>
<dbReference type="CDD" id="cd16482">
    <property type="entry name" value="RING-H2_UBR1-like"/>
    <property type="match status" value="1"/>
</dbReference>
<dbReference type="InterPro" id="IPR014719">
    <property type="entry name" value="Ribosomal_bL12_C/ClpS-like"/>
</dbReference>
<feature type="zinc finger region" description="UBR-type" evidence="9">
    <location>
        <begin position="114"/>
        <end position="186"/>
    </location>
</feature>
<dbReference type="UniPathway" id="UPA00143"/>
<dbReference type="SMART" id="SM00396">
    <property type="entry name" value="ZnF_UBR1"/>
    <property type="match status" value="1"/>
</dbReference>
<dbReference type="PANTHER" id="PTHR21497:SF24">
    <property type="entry name" value="E3 UBIQUITIN-PROTEIN LIGASE UBR1"/>
    <property type="match status" value="1"/>
</dbReference>
<dbReference type="OMA" id="EQLPKRM"/>
<dbReference type="InterPro" id="IPR044046">
    <property type="entry name" value="E3_ligase_UBR-like_C"/>
</dbReference>
<dbReference type="Pfam" id="PF02617">
    <property type="entry name" value="ClpS"/>
    <property type="match status" value="1"/>
</dbReference>
<feature type="compositionally biased region" description="Acidic residues" evidence="11">
    <location>
        <begin position="510"/>
        <end position="521"/>
    </location>
</feature>
<organism evidence="13 14">
    <name type="scientific">Syncephalastrum racemosum</name>
    <name type="common">Filamentous fungus</name>
    <dbReference type="NCBI Taxonomy" id="13706"/>
    <lineage>
        <taxon>Eukaryota</taxon>
        <taxon>Fungi</taxon>
        <taxon>Fungi incertae sedis</taxon>
        <taxon>Mucoromycota</taxon>
        <taxon>Mucoromycotina</taxon>
        <taxon>Mucoromycetes</taxon>
        <taxon>Mucorales</taxon>
        <taxon>Syncephalastraceae</taxon>
        <taxon>Syncephalastrum</taxon>
    </lineage>
</organism>
<dbReference type="PANTHER" id="PTHR21497">
    <property type="entry name" value="UBIQUITIN LIGASE E3 ALPHA-RELATED"/>
    <property type="match status" value="1"/>
</dbReference>
<comment type="pathway">
    <text evidence="2 10">Protein modification; protein ubiquitination.</text>
</comment>
<dbReference type="Gene3D" id="3.30.1390.10">
    <property type="match status" value="1"/>
</dbReference>
<dbReference type="InterPro" id="IPR055194">
    <property type="entry name" value="UBR1-like_WH"/>
</dbReference>
<evidence type="ECO:0000256" key="9">
    <source>
        <dbReference type="PROSITE-ProRule" id="PRU00508"/>
    </source>
</evidence>
<dbReference type="Gene3D" id="1.10.10.2670">
    <property type="entry name" value="E3 ubiquitin-protein ligase"/>
    <property type="match status" value="1"/>
</dbReference>
<dbReference type="PROSITE" id="PS51157">
    <property type="entry name" value="ZF_UBR"/>
    <property type="match status" value="1"/>
</dbReference>
<dbReference type="InterPro" id="IPR039164">
    <property type="entry name" value="UBR1-like"/>
</dbReference>
<evidence type="ECO:0000256" key="8">
    <source>
        <dbReference type="ARBA" id="ARBA00046341"/>
    </source>
</evidence>
<keyword evidence="4 10" id="KW-0479">Metal-binding</keyword>
<keyword evidence="14" id="KW-1185">Reference proteome</keyword>
<evidence type="ECO:0000256" key="11">
    <source>
        <dbReference type="SAM" id="MobiDB-lite"/>
    </source>
</evidence>
<dbReference type="EMBL" id="MCGN01000007">
    <property type="protein sequence ID" value="ORY94367.1"/>
    <property type="molecule type" value="Genomic_DNA"/>
</dbReference>
<evidence type="ECO:0000256" key="2">
    <source>
        <dbReference type="ARBA" id="ARBA00004906"/>
    </source>
</evidence>
<dbReference type="GO" id="GO:0000151">
    <property type="term" value="C:ubiquitin ligase complex"/>
    <property type="evidence" value="ECO:0007669"/>
    <property type="project" value="TreeGrafter"/>
</dbReference>
<sequence length="2092" mass="239167">MTESSKTSFVHPDQLRQFLVDAPALYSLPLDRSAERQILTNCYRSLWANNSQWLQEFFFKEASDQDDSLTSLLEKYNLFGHNEEPSTVLSANPDNVVVDKFEDEPEYWESQRGKQCGHLFKKGESVYRCRNCGLDDTCVLCSRCFHSTQHEGHDVKIWISRGAGGCCDCGDPEAWKVPLQCSIHSLSDPNTNITPPPASTTSITTATTSATDAAVDTATTSISSTYSASPAAVMSTPRTVKDIPIQLRHQIKSTIAVVLDYILETFAVSPEDVEPKSADEIIDESRDSDRALGTPANSRSSYACILWNDEKHSFDEVIGIVMQATRCSKQQATRVAESVDANGRHVVQVSSDLSHLLEMANRIRTIKLAVTVRSTRDTVREDMCALLLNWLKDLISGRYKFFGHVQGGNCIFRDIICETLCEDWSLSPQLAMLSTRYRRGRMSEVDQLFMYDTEDGPDSDEDEPVDTENPQLPDDFIENPELPEDIRDLARMLVDDDGLLNQFQAPHEDEWMDAGEDEREQAEDHGDEASFVDAEEHFEEDDPERRGSMQIDTDPADVQQEPPRRANEKSHTRDLIELRWELDAWLAYTAKLDQAERAIAKELGVPINSPPNISEVNWRIRKTFNSKLRLDYIMQYDLRLWKTPRSSIKDLLIGTLISNYDYRPIIGIRYARNYPEVVDAFFFKDREPEHSITSLSVQLLTVPTVAAMLVKEYKFFGMICSILTNFFLTDHIQLLLPQEYHQMQVNCASRAITRHRYAYTFFDLRYLLNAEAVKREVCQSPLYLRYFLDMLYQFQAMDPLIRRADVHVEYESNTWVSAFNVTLQVSKLCRLYSECFGALNEVLPPMEASRDLCRSICRVLKALMDWSPRLASADGVLRDGEDDSERPLVKGIRDQERRPLTTQHAGTFDVIRYNVATDPVSCHHPYHWLLAGLMEHVSLLREEYMAPLGWPNGFKDLVRSFDETHGDKTFLSIIEYPLRVRVLLAQASCNVWVRNGFGIRNQARTYRDISVRENTYDKDIYLLQVAFTAIDPDHLLVTMLDRFDIWDWFNGKPDKRHMYYDPSQVTYVVEEFLDLLVICATERSYASNMTIEDKIRRAIIQYLSLSSMAYSELVKVLPDSLSEHESFESLLGQLASYKAPAGLNDHGRYELKEQLYSEIDPYYWHFTKNQREEAFEKIRLRQKQAGDDSVESYFVRPHLRPIPFGPFKDLGRFLQSKMLCQIVVYGLWNCKTAATTKSDSILDDILYLAMLALTDKSKELDRKLGAQAKGKYREDRPHALDRGFIDYATEDAYPVVVDELERHPMTLLNILLHCLTDPGLGHVYKRCAVLIDTINVYGSVRAQETIQAWKELHPEMGGPVTPGSDNGMPEQERKKAAAKARQADIMKQFEQAQSQFMLQHADLYNDEEEPHTDEDVTMQKGGETTTDVERIFHFPSGTCIVCQEELDKSQTYGVLGLVQRSKNTRRAPLANPDVLLDIVETAQGQDTWATHMETSQEKKQIFHGLPGPPSESEGYPHISSCGHLMHASCFDNYQQTVQNDTMTAIQSLLPEFRRRQFLCPLCKALGNVLLPIVWKGKKESYPGPMQKRTPYEQLDQTALAIMDTLQTLPAAETDEDVLPYNMEELQALYNQLRGSMDAHQLLYRVDMNRLGRTSTIDLYDMFAYVLASIETAQRGEHGIRARDLTVEHTGTFLDYVSAQNQVLLKILAKTNELEPIVMDNGWATDEARPIDKVCVKTLQQIFVSQDESLLKQDLFTVLTRLSFALVTLQQRHTLEIVHLMRVLYLAEVTKVVVGFLQSFQQTNPALTDARVAASIAQFKERNDEAGVREFVTHVAHLLGLSDKAVQTAFEQIPPGAWGPVLRTCTLPFLRRSLLLMVSHQGLIPQTQDMSEVTDEYDRLVEMLHLPRIGDPLLAFEQEAMAAWCAPFQSRQPPQVILELPTPYYLVALPYRMDQLFDESARRVCRRCNTLPDYPALCLICGTFVCARRYCCTDNDLGECNLHMKSSHGDIGIYLVIKESFVLLLHRDGGTIMSAPYLDTHGEADLFLRRGTPQYLSPQRYEQIRQMWLSHGIPAFVRRKMEASYSYTRWESW</sequence>
<dbReference type="OrthoDB" id="26387at2759"/>
<dbReference type="GO" id="GO:0071596">
    <property type="term" value="P:ubiquitin-dependent protein catabolic process via the N-end rule pathway"/>
    <property type="evidence" value="ECO:0007669"/>
    <property type="project" value="UniProtKB-UniRule"/>
</dbReference>
<dbReference type="STRING" id="13706.A0A1X2H720"/>
<feature type="domain" description="UBR-type" evidence="12">
    <location>
        <begin position="114"/>
        <end position="186"/>
    </location>
</feature>